<evidence type="ECO:0000256" key="1">
    <source>
        <dbReference type="ARBA" id="ARBA00023125"/>
    </source>
</evidence>
<dbReference type="PANTHER" id="PTHR46797">
    <property type="entry name" value="HTH-TYPE TRANSCRIPTIONAL REGULATOR"/>
    <property type="match status" value="1"/>
</dbReference>
<comment type="caution">
    <text evidence="3">The sequence shown here is derived from an EMBL/GenBank/DDBJ whole genome shotgun (WGS) entry which is preliminary data.</text>
</comment>
<dbReference type="InterPro" id="IPR010982">
    <property type="entry name" value="Lambda_DNA-bd_dom_sf"/>
</dbReference>
<evidence type="ECO:0000313" key="4">
    <source>
        <dbReference type="Proteomes" id="UP000178558"/>
    </source>
</evidence>
<dbReference type="CDD" id="cd00093">
    <property type="entry name" value="HTH_XRE"/>
    <property type="match status" value="1"/>
</dbReference>
<dbReference type="AlphaFoldDB" id="A0A1F7J3N2"/>
<dbReference type="SMART" id="SM00530">
    <property type="entry name" value="HTH_XRE"/>
    <property type="match status" value="1"/>
</dbReference>
<gene>
    <name evidence="3" type="ORF">A3B50_00400</name>
</gene>
<reference evidence="3 4" key="1">
    <citation type="journal article" date="2016" name="Nat. Commun.">
        <title>Thousands of microbial genomes shed light on interconnected biogeochemical processes in an aquifer system.</title>
        <authorList>
            <person name="Anantharaman K."/>
            <person name="Brown C.T."/>
            <person name="Hug L.A."/>
            <person name="Sharon I."/>
            <person name="Castelle C.J."/>
            <person name="Probst A.J."/>
            <person name="Thomas B.C."/>
            <person name="Singh A."/>
            <person name="Wilkins M.J."/>
            <person name="Karaoz U."/>
            <person name="Brodie E.L."/>
            <person name="Williams K.H."/>
            <person name="Hubbard S.S."/>
            <person name="Banfield J.F."/>
        </authorList>
    </citation>
    <scope>NUCLEOTIDE SEQUENCE [LARGE SCALE GENOMIC DNA]</scope>
</reference>
<dbReference type="InterPro" id="IPR001387">
    <property type="entry name" value="Cro/C1-type_HTH"/>
</dbReference>
<dbReference type="GO" id="GO:0003677">
    <property type="term" value="F:DNA binding"/>
    <property type="evidence" value="ECO:0007669"/>
    <property type="project" value="UniProtKB-KW"/>
</dbReference>
<evidence type="ECO:0000259" key="2">
    <source>
        <dbReference type="PROSITE" id="PS50943"/>
    </source>
</evidence>
<dbReference type="GO" id="GO:0003700">
    <property type="term" value="F:DNA-binding transcription factor activity"/>
    <property type="evidence" value="ECO:0007669"/>
    <property type="project" value="TreeGrafter"/>
</dbReference>
<keyword evidence="1" id="KW-0238">DNA-binding</keyword>
<dbReference type="InterPro" id="IPR050807">
    <property type="entry name" value="TransReg_Diox_bact_type"/>
</dbReference>
<protein>
    <recommendedName>
        <fullName evidence="2">HTH cro/C1-type domain-containing protein</fullName>
    </recommendedName>
</protein>
<dbReference type="PANTHER" id="PTHR46797:SF1">
    <property type="entry name" value="METHYLPHOSPHONATE SYNTHASE"/>
    <property type="match status" value="1"/>
</dbReference>
<dbReference type="Gene3D" id="1.10.260.40">
    <property type="entry name" value="lambda repressor-like DNA-binding domains"/>
    <property type="match status" value="1"/>
</dbReference>
<dbReference type="SUPFAM" id="SSF47413">
    <property type="entry name" value="lambda repressor-like DNA-binding domains"/>
    <property type="match status" value="1"/>
</dbReference>
<sequence>MPISKHQFLKSFGEKIKRLRKITGISQEELAEKAKIHRTYMGRIERGEANPPVFTVYKIVKSLKIKSSEFLSL</sequence>
<proteinExistence type="predicted"/>
<dbReference type="PROSITE" id="PS50943">
    <property type="entry name" value="HTH_CROC1"/>
    <property type="match status" value="1"/>
</dbReference>
<dbReference type="Proteomes" id="UP000178558">
    <property type="component" value="Unassembled WGS sequence"/>
</dbReference>
<dbReference type="GO" id="GO:0005829">
    <property type="term" value="C:cytosol"/>
    <property type="evidence" value="ECO:0007669"/>
    <property type="project" value="TreeGrafter"/>
</dbReference>
<dbReference type="Pfam" id="PF01381">
    <property type="entry name" value="HTH_3"/>
    <property type="match status" value="1"/>
</dbReference>
<dbReference type="EMBL" id="MGAQ01000020">
    <property type="protein sequence ID" value="OGK50228.1"/>
    <property type="molecule type" value="Genomic_DNA"/>
</dbReference>
<feature type="domain" description="HTH cro/C1-type" evidence="2">
    <location>
        <begin position="16"/>
        <end position="70"/>
    </location>
</feature>
<organism evidence="3 4">
    <name type="scientific">Candidatus Roizmanbacteria bacterium RIFCSPLOWO2_01_FULL_40_42</name>
    <dbReference type="NCBI Taxonomy" id="1802066"/>
    <lineage>
        <taxon>Bacteria</taxon>
        <taxon>Candidatus Roizmaniibacteriota</taxon>
    </lineage>
</organism>
<evidence type="ECO:0000313" key="3">
    <source>
        <dbReference type="EMBL" id="OGK50228.1"/>
    </source>
</evidence>
<accession>A0A1F7J3N2</accession>
<name>A0A1F7J3N2_9BACT</name>